<protein>
    <submittedName>
        <fullName evidence="3">Uncharacterized protein</fullName>
    </submittedName>
</protein>
<dbReference type="Proteomes" id="UP000591131">
    <property type="component" value="Unassembled WGS sequence"/>
</dbReference>
<feature type="chain" id="PRO_5029726714" evidence="2">
    <location>
        <begin position="19"/>
        <end position="296"/>
    </location>
</feature>
<evidence type="ECO:0000256" key="2">
    <source>
        <dbReference type="SAM" id="SignalP"/>
    </source>
</evidence>
<reference evidence="3 4" key="1">
    <citation type="submission" date="2020-04" db="EMBL/GenBank/DDBJ databases">
        <title>Perkinsus chesapeaki whole genome sequence.</title>
        <authorList>
            <person name="Bogema D.R."/>
        </authorList>
    </citation>
    <scope>NUCLEOTIDE SEQUENCE [LARGE SCALE GENOMIC DNA]</scope>
    <source>
        <strain evidence="3">ATCC PRA-425</strain>
    </source>
</reference>
<dbReference type="Gene3D" id="6.10.250.2200">
    <property type="match status" value="1"/>
</dbReference>
<sequence>MYLLWTVVAITLIPSVRATESCSDVCGNTTGCDISYCKENGLCYGLYHENSSTCFYGVDPDCDDTVLTPVSCGNATTIRCTNACNSIDSCVSSDSGSYCKTWADPPVCFGIKVGADESLCYDSEDGSCEGEPLLCSEAPIETTEAPSETTEAPYETTEAPYETTEAPYETTEAPNETTEAPYETSEAPYETTEAPYETTEAPYETTEAPYETTEPPYETTEPPYETTEAPIVTIFVSGQPFTATYYLDGYNIVIENPDPVLESLLSSLDSTLLATYTSEGIYVELVNVFSTTLSTC</sequence>
<dbReference type="AlphaFoldDB" id="A0A7J6MLC0"/>
<evidence type="ECO:0000313" key="3">
    <source>
        <dbReference type="EMBL" id="KAF4672305.1"/>
    </source>
</evidence>
<feature type="signal peptide" evidence="2">
    <location>
        <begin position="1"/>
        <end position="18"/>
    </location>
</feature>
<evidence type="ECO:0000256" key="1">
    <source>
        <dbReference type="SAM" id="MobiDB-lite"/>
    </source>
</evidence>
<gene>
    <name evidence="3" type="ORF">FOL47_000689</name>
</gene>
<proteinExistence type="predicted"/>
<name>A0A7J6MLC0_PERCH</name>
<keyword evidence="4" id="KW-1185">Reference proteome</keyword>
<organism evidence="3 4">
    <name type="scientific">Perkinsus chesapeaki</name>
    <name type="common">Clam parasite</name>
    <name type="synonym">Perkinsus andrewsi</name>
    <dbReference type="NCBI Taxonomy" id="330153"/>
    <lineage>
        <taxon>Eukaryota</taxon>
        <taxon>Sar</taxon>
        <taxon>Alveolata</taxon>
        <taxon>Perkinsozoa</taxon>
        <taxon>Perkinsea</taxon>
        <taxon>Perkinsida</taxon>
        <taxon>Perkinsidae</taxon>
        <taxon>Perkinsus</taxon>
    </lineage>
</organism>
<accession>A0A7J6MLC0</accession>
<keyword evidence="2" id="KW-0732">Signal</keyword>
<comment type="caution">
    <text evidence="3">The sequence shown here is derived from an EMBL/GenBank/DDBJ whole genome shotgun (WGS) entry which is preliminary data.</text>
</comment>
<dbReference type="EMBL" id="JAAPAO010000113">
    <property type="protein sequence ID" value="KAF4672305.1"/>
    <property type="molecule type" value="Genomic_DNA"/>
</dbReference>
<evidence type="ECO:0000313" key="4">
    <source>
        <dbReference type="Proteomes" id="UP000591131"/>
    </source>
</evidence>
<feature type="region of interest" description="Disordered" evidence="1">
    <location>
        <begin position="139"/>
        <end position="224"/>
    </location>
</feature>